<name>A0ABY5TV80_9BACT</name>
<accession>A0ABY5TV80</accession>
<evidence type="ECO:0008006" key="4">
    <source>
        <dbReference type="Google" id="ProtNLM"/>
    </source>
</evidence>
<dbReference type="NCBIfam" id="TIGR04313">
    <property type="entry name" value="aro_clust_Mycop"/>
    <property type="match status" value="1"/>
</dbReference>
<proteinExistence type="predicted"/>
<organism evidence="2 3">
    <name type="scientific">Mesomycoplasma molare</name>
    <dbReference type="NCBI Taxonomy" id="171288"/>
    <lineage>
        <taxon>Bacteria</taxon>
        <taxon>Bacillati</taxon>
        <taxon>Mycoplasmatota</taxon>
        <taxon>Mycoplasmoidales</taxon>
        <taxon>Metamycoplasmataceae</taxon>
        <taxon>Mesomycoplasma</taxon>
    </lineage>
</organism>
<dbReference type="EMBL" id="CP103423">
    <property type="protein sequence ID" value="UWD34578.1"/>
    <property type="molecule type" value="Genomic_DNA"/>
</dbReference>
<sequence length="311" mass="37434">MKRIFKKIIFSLFLLFSFCSASCSHQKEIGVNSKELKDLVVFNEREIKWNNFLNKSYVDTILKMVFNNNEKEKEKYIESQKKLDDNYLEELKTWVRYSNNIVFPYDKTERFILSSSGQKRNFVTSFGSEKLDELYNKNWLFFLFNLDKFVFLQYPDVSTSDNENKELIDEIEASKRIYDDFYVSQSNEIIDYVIQKYNIEVNEIDNSELYEDRIFLLTKDGRIIRFDISGSKTNDKINIRNSSLHSYLYSYPKLIKSANKLNDFDLKKYVEVVKEWGDFDYKFSESKKIIYIDEYGNREFRYTLINIKEEK</sequence>
<evidence type="ECO:0000256" key="1">
    <source>
        <dbReference type="SAM" id="SignalP"/>
    </source>
</evidence>
<dbReference type="InterPro" id="IPR027593">
    <property type="entry name" value="Aro_clust"/>
</dbReference>
<protein>
    <recommendedName>
        <fullName evidence="4">Lipoprotein</fullName>
    </recommendedName>
</protein>
<evidence type="ECO:0000313" key="2">
    <source>
        <dbReference type="EMBL" id="UWD34578.1"/>
    </source>
</evidence>
<reference evidence="2" key="1">
    <citation type="submission" date="2022-08" db="EMBL/GenBank/DDBJ databases">
        <title>Complete genome sequence of Mycoplasma molare type strain H 542.</title>
        <authorList>
            <person name="Spergser J."/>
        </authorList>
    </citation>
    <scope>NUCLEOTIDE SEQUENCE</scope>
    <source>
        <strain evidence="2">H 542</strain>
    </source>
</reference>
<dbReference type="RefSeq" id="WP_027123302.1">
    <property type="nucleotide sequence ID" value="NZ_CP103423.1"/>
</dbReference>
<feature type="signal peptide" evidence="1">
    <location>
        <begin position="1"/>
        <end position="21"/>
    </location>
</feature>
<gene>
    <name evidence="2" type="ORF">NX772_01985</name>
</gene>
<feature type="chain" id="PRO_5046879877" description="Lipoprotein" evidence="1">
    <location>
        <begin position="22"/>
        <end position="311"/>
    </location>
</feature>
<keyword evidence="1" id="KW-0732">Signal</keyword>
<evidence type="ECO:0000313" key="3">
    <source>
        <dbReference type="Proteomes" id="UP001058364"/>
    </source>
</evidence>
<keyword evidence="3" id="KW-1185">Reference proteome</keyword>
<dbReference type="Proteomes" id="UP001058364">
    <property type="component" value="Chromosome"/>
</dbReference>